<feature type="region of interest" description="Disordered" evidence="1">
    <location>
        <begin position="458"/>
        <end position="510"/>
    </location>
</feature>
<organism evidence="2 3">
    <name type="scientific">Amphibalanus amphitrite</name>
    <name type="common">Striped barnacle</name>
    <name type="synonym">Balanus amphitrite</name>
    <dbReference type="NCBI Taxonomy" id="1232801"/>
    <lineage>
        <taxon>Eukaryota</taxon>
        <taxon>Metazoa</taxon>
        <taxon>Ecdysozoa</taxon>
        <taxon>Arthropoda</taxon>
        <taxon>Crustacea</taxon>
        <taxon>Multicrustacea</taxon>
        <taxon>Cirripedia</taxon>
        <taxon>Thoracica</taxon>
        <taxon>Thoracicalcarea</taxon>
        <taxon>Balanomorpha</taxon>
        <taxon>Balanoidea</taxon>
        <taxon>Balanidae</taxon>
        <taxon>Amphibalaninae</taxon>
        <taxon>Amphibalanus</taxon>
    </lineage>
</organism>
<dbReference type="Pfam" id="PF03564">
    <property type="entry name" value="DUF1759"/>
    <property type="match status" value="1"/>
</dbReference>
<proteinExistence type="predicted"/>
<dbReference type="PANTHER" id="PTHR47331:SF5">
    <property type="entry name" value="RIBONUCLEASE H"/>
    <property type="match status" value="1"/>
</dbReference>
<name>A0A6A4WZ14_AMPAM</name>
<evidence type="ECO:0000256" key="1">
    <source>
        <dbReference type="SAM" id="MobiDB-lite"/>
    </source>
</evidence>
<gene>
    <name evidence="2" type="ORF">FJT64_002244</name>
</gene>
<dbReference type="EMBL" id="VIIS01000547">
    <property type="protein sequence ID" value="KAF0307718.1"/>
    <property type="molecule type" value="Genomic_DNA"/>
</dbReference>
<evidence type="ECO:0000313" key="2">
    <source>
        <dbReference type="EMBL" id="KAF0307718.1"/>
    </source>
</evidence>
<protein>
    <submittedName>
        <fullName evidence="2">Uncharacterized protein</fullName>
    </submittedName>
</protein>
<dbReference type="InterPro" id="IPR005312">
    <property type="entry name" value="DUF1759"/>
</dbReference>
<sequence>MRLQRPSSDDTRAVPHLPRITLEKFGGSAIEWPRWIALFKALVHDRADLTDVERLTYLQTHLTGPARESVRGMLCDASLYSTALGELEREFGDPSRVIHATMKRLLTARPVKDGDLSALTELSRELHTAVSVLQCLHYEHDLAAATNVTTVTGKLPASLAWRWGEHMVENGITRPTLVDLDEWLRRHVSAGRLALNVTTKQLPKVEANDAECRPETRVYHRVGAAHAGGCKAGEDSCHKVISGRTHQEQLQTDLRARSAAVKRDIQCACDAAFLRLRDKERHLLRVVDLVTWRQQGDLWAAGLLQQQQQQSGSEACPPGAAGPPPPQPTLSLSLDCELLHSAIQQFATVQIGGLVTSPTGVTSSSLPDGPEEYGAEEHLVSHKPLPGSPGSVLVTRPPSLTGYGQAGTHSGQFVLSGGHSWASSLTSSDDDEKFELIADDLTPVTVFRCDPVNSDEEETACSARPATDLSQWLAPYPRPPTTADARRGQGQTGRAGGLRPDPVVPHPLSDSHRAWLLRPGTAGGESSVPSPMAQWQAAMASDALFRPGSTTPSTGAPAAAGTSENRGWLLRPAAGGAGESPPPADALSQCTARAARLSLEENRSAWLAQTTRLSLEETRSPWLLGSGARSPGGPFPAMEEEGDVMEPGAVPDLLAPFKQMENNTAWVAARG</sequence>
<reference evidence="2 3" key="1">
    <citation type="submission" date="2019-07" db="EMBL/GenBank/DDBJ databases">
        <title>Draft genome assembly of a fouling barnacle, Amphibalanus amphitrite (Darwin, 1854): The first reference genome for Thecostraca.</title>
        <authorList>
            <person name="Kim W."/>
        </authorList>
    </citation>
    <scope>NUCLEOTIDE SEQUENCE [LARGE SCALE GENOMIC DNA]</scope>
    <source>
        <strain evidence="2">SNU_AA5</strain>
        <tissue evidence="2">Soma without cirri and trophi</tissue>
    </source>
</reference>
<dbReference type="PANTHER" id="PTHR47331">
    <property type="entry name" value="PHD-TYPE DOMAIN-CONTAINING PROTEIN"/>
    <property type="match status" value="1"/>
</dbReference>
<comment type="caution">
    <text evidence="2">The sequence shown here is derived from an EMBL/GenBank/DDBJ whole genome shotgun (WGS) entry which is preliminary data.</text>
</comment>
<feature type="compositionally biased region" description="Low complexity" evidence="1">
    <location>
        <begin position="309"/>
        <end position="319"/>
    </location>
</feature>
<dbReference type="Proteomes" id="UP000440578">
    <property type="component" value="Unassembled WGS sequence"/>
</dbReference>
<evidence type="ECO:0000313" key="3">
    <source>
        <dbReference type="Proteomes" id="UP000440578"/>
    </source>
</evidence>
<dbReference type="OrthoDB" id="6375653at2759"/>
<feature type="compositionally biased region" description="Low complexity" evidence="1">
    <location>
        <begin position="547"/>
        <end position="563"/>
    </location>
</feature>
<dbReference type="AlphaFoldDB" id="A0A6A4WZ14"/>
<accession>A0A6A4WZ14</accession>
<feature type="region of interest" description="Disordered" evidence="1">
    <location>
        <begin position="309"/>
        <end position="330"/>
    </location>
</feature>
<feature type="region of interest" description="Disordered" evidence="1">
    <location>
        <begin position="545"/>
        <end position="588"/>
    </location>
</feature>
<keyword evidence="3" id="KW-1185">Reference proteome</keyword>